<keyword evidence="7" id="KW-0472">Membrane</keyword>
<dbReference type="Pfam" id="PF00069">
    <property type="entry name" value="Pkinase"/>
    <property type="match status" value="1"/>
</dbReference>
<reference evidence="10" key="1">
    <citation type="submission" date="2023-03" db="EMBL/GenBank/DDBJ databases">
        <authorList>
            <person name="Steffen K."/>
            <person name="Cardenas P."/>
        </authorList>
    </citation>
    <scope>NUCLEOTIDE SEQUENCE</scope>
</reference>
<feature type="non-terminal residue" evidence="10">
    <location>
        <position position="375"/>
    </location>
</feature>
<dbReference type="InterPro" id="IPR011009">
    <property type="entry name" value="Kinase-like_dom_sf"/>
</dbReference>
<dbReference type="PANTHER" id="PTHR24055">
    <property type="entry name" value="MITOGEN-ACTIVATED PROTEIN KINASE"/>
    <property type="match status" value="1"/>
</dbReference>
<keyword evidence="11" id="KW-1185">Reference proteome</keyword>
<feature type="signal peptide" evidence="8">
    <location>
        <begin position="1"/>
        <end position="19"/>
    </location>
</feature>
<evidence type="ECO:0000259" key="9">
    <source>
        <dbReference type="PROSITE" id="PS50011"/>
    </source>
</evidence>
<proteinExistence type="predicted"/>
<feature type="chain" id="PRO_5041425690" evidence="8">
    <location>
        <begin position="20"/>
        <end position="375"/>
    </location>
</feature>
<dbReference type="SUPFAM" id="SSF56112">
    <property type="entry name" value="Protein kinase-like (PK-like)"/>
    <property type="match status" value="1"/>
</dbReference>
<keyword evidence="3" id="KW-0547">Nucleotide-binding</keyword>
<evidence type="ECO:0000256" key="4">
    <source>
        <dbReference type="ARBA" id="ARBA00022777"/>
    </source>
</evidence>
<keyword evidence="4 10" id="KW-0418">Kinase</keyword>
<evidence type="ECO:0000313" key="11">
    <source>
        <dbReference type="Proteomes" id="UP001174909"/>
    </source>
</evidence>
<dbReference type="PROSITE" id="PS00108">
    <property type="entry name" value="PROTEIN_KINASE_ST"/>
    <property type="match status" value="1"/>
</dbReference>
<dbReference type="InterPro" id="IPR008271">
    <property type="entry name" value="Ser/Thr_kinase_AS"/>
</dbReference>
<organism evidence="10 11">
    <name type="scientific">Geodia barretti</name>
    <name type="common">Barrett's horny sponge</name>
    <dbReference type="NCBI Taxonomy" id="519541"/>
    <lineage>
        <taxon>Eukaryota</taxon>
        <taxon>Metazoa</taxon>
        <taxon>Porifera</taxon>
        <taxon>Demospongiae</taxon>
        <taxon>Heteroscleromorpha</taxon>
        <taxon>Tetractinellida</taxon>
        <taxon>Astrophorina</taxon>
        <taxon>Geodiidae</taxon>
        <taxon>Geodia</taxon>
    </lineage>
</organism>
<dbReference type="Proteomes" id="UP001174909">
    <property type="component" value="Unassembled WGS sequence"/>
</dbReference>
<evidence type="ECO:0000256" key="2">
    <source>
        <dbReference type="ARBA" id="ARBA00022679"/>
    </source>
</evidence>
<keyword evidence="7" id="KW-0812">Transmembrane</keyword>
<feature type="region of interest" description="Disordered" evidence="6">
    <location>
        <begin position="299"/>
        <end position="344"/>
    </location>
</feature>
<feature type="transmembrane region" description="Helical" evidence="7">
    <location>
        <begin position="354"/>
        <end position="374"/>
    </location>
</feature>
<accession>A0AA35SVR6</accession>
<dbReference type="InterPro" id="IPR000719">
    <property type="entry name" value="Prot_kinase_dom"/>
</dbReference>
<gene>
    <name evidence="10" type="ORF">GBAR_LOCUS20332</name>
</gene>
<evidence type="ECO:0000256" key="7">
    <source>
        <dbReference type="SAM" id="Phobius"/>
    </source>
</evidence>
<dbReference type="Gene3D" id="1.10.510.10">
    <property type="entry name" value="Transferase(Phosphotransferase) domain 1"/>
    <property type="match status" value="1"/>
</dbReference>
<keyword evidence="5" id="KW-0067">ATP-binding</keyword>
<feature type="region of interest" description="Disordered" evidence="6">
    <location>
        <begin position="248"/>
        <end position="270"/>
    </location>
</feature>
<dbReference type="InterPro" id="IPR050117">
    <property type="entry name" value="MAPK"/>
</dbReference>
<feature type="compositionally biased region" description="Basic residues" evidence="6">
    <location>
        <begin position="258"/>
        <end position="268"/>
    </location>
</feature>
<keyword evidence="7" id="KW-1133">Transmembrane helix</keyword>
<evidence type="ECO:0000256" key="6">
    <source>
        <dbReference type="SAM" id="MobiDB-lite"/>
    </source>
</evidence>
<keyword evidence="2" id="KW-0808">Transferase</keyword>
<keyword evidence="1" id="KW-0723">Serine/threonine-protein kinase</keyword>
<protein>
    <submittedName>
        <fullName evidence="10">Cyclin-dependent kinase-like 2</fullName>
    </submittedName>
</protein>
<evidence type="ECO:0000256" key="5">
    <source>
        <dbReference type="ARBA" id="ARBA00022840"/>
    </source>
</evidence>
<feature type="compositionally biased region" description="Polar residues" evidence="6">
    <location>
        <begin position="308"/>
        <end position="320"/>
    </location>
</feature>
<dbReference type="SMART" id="SM00220">
    <property type="entry name" value="S_TKc"/>
    <property type="match status" value="1"/>
</dbReference>
<feature type="domain" description="Protein kinase" evidence="9">
    <location>
        <begin position="1"/>
        <end position="181"/>
    </location>
</feature>
<comment type="caution">
    <text evidence="10">The sequence shown here is derived from an EMBL/GenBank/DDBJ whole genome shotgun (WGS) entry which is preliminary data.</text>
</comment>
<dbReference type="GO" id="GO:0005524">
    <property type="term" value="F:ATP binding"/>
    <property type="evidence" value="ECO:0007669"/>
    <property type="project" value="UniProtKB-KW"/>
</dbReference>
<keyword evidence="8" id="KW-0732">Signal</keyword>
<sequence length="375" mass="42014">VALVLCSICCITFLQVIHRDVKPENILISKRGVVKLCDFGFARTIAPPGEVYTDYVATRWYRAPELLVGDTCYGRAVDVWAIGCMFSEMLTGEPLFPGESDIDQLHLIMKCFGNLIGHHREIFRRNPLFIGMRLPEAREVESLDRRYHQLSHSSMDIVKWALRLDPSDRPSCSQLLRHELFTRNGWIPKFTAELRVNIEKEFAENPLLNNLGIAIYGSVHEAKLREIAEKKAHQEVAQVHSGVKSTLESKALDTDSRVRRKEKKKRAKKDVFLTRDKAPRGLLTEGQVSTSVSKKPALTDVSTKLPPTVSQTSLTASQAPVLSPLHPTSLRQLPPTPVLSSPHTFESLPPVSQIGLLIFFVITAQITLLGLNVVK</sequence>
<name>A0AA35SVR6_GEOBA</name>
<dbReference type="AlphaFoldDB" id="A0AA35SVR6"/>
<evidence type="ECO:0000313" key="10">
    <source>
        <dbReference type="EMBL" id="CAI8036262.1"/>
    </source>
</evidence>
<dbReference type="GO" id="GO:0004674">
    <property type="term" value="F:protein serine/threonine kinase activity"/>
    <property type="evidence" value="ECO:0007669"/>
    <property type="project" value="UniProtKB-KW"/>
</dbReference>
<dbReference type="PROSITE" id="PS50011">
    <property type="entry name" value="PROTEIN_KINASE_DOM"/>
    <property type="match status" value="1"/>
</dbReference>
<dbReference type="FunFam" id="1.10.510.10:FF:000624">
    <property type="entry name" value="Mitogen-activated protein kinase"/>
    <property type="match status" value="1"/>
</dbReference>
<dbReference type="EMBL" id="CASHTH010002855">
    <property type="protein sequence ID" value="CAI8036262.1"/>
    <property type="molecule type" value="Genomic_DNA"/>
</dbReference>
<evidence type="ECO:0000256" key="3">
    <source>
        <dbReference type="ARBA" id="ARBA00022741"/>
    </source>
</evidence>
<evidence type="ECO:0000256" key="1">
    <source>
        <dbReference type="ARBA" id="ARBA00022527"/>
    </source>
</evidence>
<evidence type="ECO:0000256" key="8">
    <source>
        <dbReference type="SAM" id="SignalP"/>
    </source>
</evidence>